<reference evidence="2" key="1">
    <citation type="submission" date="2015-11" db="EMBL/GenBank/DDBJ databases">
        <authorList>
            <person name="Varghese N."/>
        </authorList>
    </citation>
    <scope>NUCLEOTIDE SEQUENCE [LARGE SCALE GENOMIC DNA]</scope>
    <source>
        <strain evidence="2">DSM 45899</strain>
    </source>
</reference>
<dbReference type="RefSeq" id="WP_278184687.1">
    <property type="nucleotide sequence ID" value="NZ_FAOZ01000052.1"/>
</dbReference>
<evidence type="ECO:0000313" key="1">
    <source>
        <dbReference type="EMBL" id="CUU60988.1"/>
    </source>
</evidence>
<dbReference type="Proteomes" id="UP000198802">
    <property type="component" value="Unassembled WGS sequence"/>
</dbReference>
<proteinExistence type="predicted"/>
<organism evidence="1 2">
    <name type="scientific">Parafrankia irregularis</name>
    <dbReference type="NCBI Taxonomy" id="795642"/>
    <lineage>
        <taxon>Bacteria</taxon>
        <taxon>Bacillati</taxon>
        <taxon>Actinomycetota</taxon>
        <taxon>Actinomycetes</taxon>
        <taxon>Frankiales</taxon>
        <taxon>Frankiaceae</taxon>
        <taxon>Parafrankia</taxon>
    </lineage>
</organism>
<dbReference type="AlphaFoldDB" id="A0A0S4R1A6"/>
<protein>
    <submittedName>
        <fullName evidence="1">Uncharacterized protein</fullName>
    </submittedName>
</protein>
<sequence>MTTSSNTPLAAPTAEAVLAFQRRVAAFAGTGVTSTALVAYHR</sequence>
<evidence type="ECO:0000313" key="2">
    <source>
        <dbReference type="Proteomes" id="UP000198802"/>
    </source>
</evidence>
<dbReference type="EMBL" id="FAOZ01000052">
    <property type="protein sequence ID" value="CUU60988.1"/>
    <property type="molecule type" value="Genomic_DNA"/>
</dbReference>
<keyword evidence="2" id="KW-1185">Reference proteome</keyword>
<gene>
    <name evidence="1" type="ORF">Ga0074812_15213</name>
</gene>
<accession>A0A0S4R1A6</accession>
<name>A0A0S4R1A6_9ACTN</name>